<organism evidence="1 2">
    <name type="scientific">Escherichia coli</name>
    <dbReference type="NCBI Taxonomy" id="562"/>
    <lineage>
        <taxon>Bacteria</taxon>
        <taxon>Pseudomonadati</taxon>
        <taxon>Pseudomonadota</taxon>
        <taxon>Gammaproteobacteria</taxon>
        <taxon>Enterobacterales</taxon>
        <taxon>Enterobacteriaceae</taxon>
        <taxon>Escherichia</taxon>
    </lineage>
</organism>
<dbReference type="RefSeq" id="WP_024236046.1">
    <property type="nucleotide sequence ID" value="NZ_BFJM01000076.1"/>
</dbReference>
<comment type="caution">
    <text evidence="1">The sequence shown here is derived from an EMBL/GenBank/DDBJ whole genome shotgun (WGS) entry which is preliminary data.</text>
</comment>
<evidence type="ECO:0000313" key="1">
    <source>
        <dbReference type="EMBL" id="MWL45602.1"/>
    </source>
</evidence>
<accession>A0A3U5EXK6</accession>
<proteinExistence type="predicted"/>
<name>A0A3U5EXK6_ECOLX</name>
<gene>
    <name evidence="1" type="ORF">GQM04_08730</name>
</gene>
<dbReference type="EMBL" id="WTMY01000055">
    <property type="protein sequence ID" value="MWL45602.1"/>
    <property type="molecule type" value="Genomic_DNA"/>
</dbReference>
<evidence type="ECO:0008006" key="3">
    <source>
        <dbReference type="Google" id="ProtNLM"/>
    </source>
</evidence>
<protein>
    <recommendedName>
        <fullName evidence="3">WYL domain-containing protein</fullName>
    </recommendedName>
</protein>
<reference evidence="1 2" key="1">
    <citation type="submission" date="2019-12" db="EMBL/GenBank/DDBJ databases">
        <title>Enteriobacteria Tanzani isolates_10432.</title>
        <authorList>
            <person name="Subbiah M."/>
            <person name="Call D."/>
        </authorList>
    </citation>
    <scope>NUCLEOTIDE SEQUENCE [LARGE SCALE GENOMIC DNA]</scope>
    <source>
        <strain evidence="1 2">10432wF6</strain>
    </source>
</reference>
<sequence>MNENVRHILLDAIENKKSLTVIYLGGSQPGTLRDISPISISEDKLRARCHSTDAVKFFNIGKIQLPSDSSMITVPYGSLELKVYETMQSVYEDFHSLYPEGRWGVEFNDHEFALFDFFKNGKRKKTAFMAIQFMERHEDETRTEITIDVSLSGVVISEGARTPKRRPWVVTGPGRGELRTYSTLDKAATEFFKRLSLMVSMAIET</sequence>
<evidence type="ECO:0000313" key="2">
    <source>
        <dbReference type="Proteomes" id="UP000487258"/>
    </source>
</evidence>
<dbReference type="Proteomes" id="UP000487258">
    <property type="component" value="Unassembled WGS sequence"/>
</dbReference>
<dbReference type="AlphaFoldDB" id="A0A3U5EXK6"/>